<evidence type="ECO:0000313" key="2">
    <source>
        <dbReference type="Proteomes" id="UP001283361"/>
    </source>
</evidence>
<keyword evidence="2" id="KW-1185">Reference proteome</keyword>
<comment type="caution">
    <text evidence="1">The sequence shown here is derived from an EMBL/GenBank/DDBJ whole genome shotgun (WGS) entry which is preliminary data.</text>
</comment>
<reference evidence="1" key="1">
    <citation type="journal article" date="2023" name="G3 (Bethesda)">
        <title>A reference genome for the long-term kleptoplast-retaining sea slug Elysia crispata morphotype clarki.</title>
        <authorList>
            <person name="Eastman K.E."/>
            <person name="Pendleton A.L."/>
            <person name="Shaikh M.A."/>
            <person name="Suttiyut T."/>
            <person name="Ogas R."/>
            <person name="Tomko P."/>
            <person name="Gavelis G."/>
            <person name="Widhalm J.R."/>
            <person name="Wisecaver J.H."/>
        </authorList>
    </citation>
    <scope>NUCLEOTIDE SEQUENCE</scope>
    <source>
        <strain evidence="1">ECLA1</strain>
    </source>
</reference>
<dbReference type="EMBL" id="JAWDGP010002242">
    <property type="protein sequence ID" value="KAK3784461.1"/>
    <property type="molecule type" value="Genomic_DNA"/>
</dbReference>
<organism evidence="1 2">
    <name type="scientific">Elysia crispata</name>
    <name type="common">lettuce slug</name>
    <dbReference type="NCBI Taxonomy" id="231223"/>
    <lineage>
        <taxon>Eukaryota</taxon>
        <taxon>Metazoa</taxon>
        <taxon>Spiralia</taxon>
        <taxon>Lophotrochozoa</taxon>
        <taxon>Mollusca</taxon>
        <taxon>Gastropoda</taxon>
        <taxon>Heterobranchia</taxon>
        <taxon>Euthyneura</taxon>
        <taxon>Panpulmonata</taxon>
        <taxon>Sacoglossa</taxon>
        <taxon>Placobranchoidea</taxon>
        <taxon>Plakobranchidae</taxon>
        <taxon>Elysia</taxon>
    </lineage>
</organism>
<proteinExistence type="predicted"/>
<accession>A0AAE1AC18</accession>
<sequence>MFVWGNTESMGGWGKRKEAEGAKWASTRGRLEGSIIHGLADAITRWRPALCRVFTQCWYFYLLSPHCLPRRRFVITI</sequence>
<dbReference type="AlphaFoldDB" id="A0AAE1AC18"/>
<dbReference type="Proteomes" id="UP001283361">
    <property type="component" value="Unassembled WGS sequence"/>
</dbReference>
<evidence type="ECO:0000313" key="1">
    <source>
        <dbReference type="EMBL" id="KAK3784461.1"/>
    </source>
</evidence>
<protein>
    <submittedName>
        <fullName evidence="1">Uncharacterized protein</fullName>
    </submittedName>
</protein>
<gene>
    <name evidence="1" type="ORF">RRG08_058060</name>
</gene>
<name>A0AAE1AC18_9GAST</name>